<dbReference type="AlphaFoldDB" id="A0A133UCM9"/>
<evidence type="ECO:0000313" key="2">
    <source>
        <dbReference type="Proteomes" id="UP000070195"/>
    </source>
</evidence>
<reference evidence="1 2" key="1">
    <citation type="journal article" date="2016" name="Sci. Rep.">
        <title>Metabolic traits of an uncultured archaeal lineage -MSBL1- from brine pools of the Red Sea.</title>
        <authorList>
            <person name="Mwirichia R."/>
            <person name="Alam I."/>
            <person name="Rashid M."/>
            <person name="Vinu M."/>
            <person name="Ba-Alawi W."/>
            <person name="Anthony Kamau A."/>
            <person name="Kamanda Ngugi D."/>
            <person name="Goker M."/>
            <person name="Klenk H.P."/>
            <person name="Bajic V."/>
            <person name="Stingl U."/>
        </authorList>
    </citation>
    <scope>NUCLEOTIDE SEQUENCE [LARGE SCALE GENOMIC DNA]</scope>
    <source>
        <strain evidence="1">SCGC-AAA259D18</strain>
    </source>
</reference>
<proteinExistence type="predicted"/>
<dbReference type="Proteomes" id="UP000070195">
    <property type="component" value="Unassembled WGS sequence"/>
</dbReference>
<dbReference type="EMBL" id="LHXM01000005">
    <property type="protein sequence ID" value="KXA91932.1"/>
    <property type="molecule type" value="Genomic_DNA"/>
</dbReference>
<evidence type="ECO:0000313" key="1">
    <source>
        <dbReference type="EMBL" id="KXA91932.1"/>
    </source>
</evidence>
<protein>
    <submittedName>
        <fullName evidence="1">Uncharacterized protein</fullName>
    </submittedName>
</protein>
<sequence length="119" mass="13823">LRVRQVCRDINDSEVFEIQEITDVRFPAYQPPRRNQVARLVNYERDEKHYEHVKKAFHIAVHLIPLKIGGAKLKTLTPADFLRVAGRPIEDKPESEQRISVHFEKGVLVTSLVLWSDLP</sequence>
<gene>
    <name evidence="1" type="ORF">AKJ63_00405</name>
</gene>
<comment type="caution">
    <text evidence="1">The sequence shown here is derived from an EMBL/GenBank/DDBJ whole genome shotgun (WGS) entry which is preliminary data.</text>
</comment>
<feature type="non-terminal residue" evidence="1">
    <location>
        <position position="1"/>
    </location>
</feature>
<accession>A0A133UCM9</accession>
<organism evidence="1 2">
    <name type="scientific">candidate division MSBL1 archaeon SCGC-AAA259D18</name>
    <dbReference type="NCBI Taxonomy" id="1698262"/>
    <lineage>
        <taxon>Archaea</taxon>
        <taxon>Methanobacteriati</taxon>
        <taxon>Methanobacteriota</taxon>
        <taxon>candidate division MSBL1</taxon>
    </lineage>
</organism>
<keyword evidence="2" id="KW-1185">Reference proteome</keyword>
<name>A0A133UCM9_9EURY</name>